<reference evidence="1 2" key="1">
    <citation type="submission" date="2020-09" db="EMBL/GenBank/DDBJ databases">
        <title>De no assembly of potato wild relative species, Solanum commersonii.</title>
        <authorList>
            <person name="Cho K."/>
        </authorList>
    </citation>
    <scope>NUCLEOTIDE SEQUENCE [LARGE SCALE GENOMIC DNA]</scope>
    <source>
        <strain evidence="1">LZ3.2</strain>
        <tissue evidence="1">Leaf</tissue>
    </source>
</reference>
<organism evidence="1 2">
    <name type="scientific">Solanum commersonii</name>
    <name type="common">Commerson's wild potato</name>
    <name type="synonym">Commerson's nightshade</name>
    <dbReference type="NCBI Taxonomy" id="4109"/>
    <lineage>
        <taxon>Eukaryota</taxon>
        <taxon>Viridiplantae</taxon>
        <taxon>Streptophyta</taxon>
        <taxon>Embryophyta</taxon>
        <taxon>Tracheophyta</taxon>
        <taxon>Spermatophyta</taxon>
        <taxon>Magnoliopsida</taxon>
        <taxon>eudicotyledons</taxon>
        <taxon>Gunneridae</taxon>
        <taxon>Pentapetalae</taxon>
        <taxon>asterids</taxon>
        <taxon>lamiids</taxon>
        <taxon>Solanales</taxon>
        <taxon>Solanaceae</taxon>
        <taxon>Solanoideae</taxon>
        <taxon>Solaneae</taxon>
        <taxon>Solanum</taxon>
    </lineage>
</organism>
<comment type="caution">
    <text evidence="1">The sequence shown here is derived from an EMBL/GenBank/DDBJ whole genome shotgun (WGS) entry which is preliminary data.</text>
</comment>
<sequence length="118" mass="14472">MIKRILSPFEWFVDHLHTPIPLSTSYRPQKYNLYDYKVASYSFMYLKKNTHTWFVKYSEDMKSAFEKFQVEQTISKLPENIKWCKFFISKRISYIISCSLYIHEFERIKYLSKTIKIK</sequence>
<gene>
    <name evidence="1" type="ORF">H5410_036273</name>
</gene>
<protein>
    <submittedName>
        <fullName evidence="1">Uncharacterized protein</fullName>
    </submittedName>
</protein>
<dbReference type="EMBL" id="JACXVP010000007">
    <property type="protein sequence ID" value="KAG5595041.1"/>
    <property type="molecule type" value="Genomic_DNA"/>
</dbReference>
<accession>A0A9J5Y3Q5</accession>
<evidence type="ECO:0000313" key="1">
    <source>
        <dbReference type="EMBL" id="KAG5595041.1"/>
    </source>
</evidence>
<dbReference type="Proteomes" id="UP000824120">
    <property type="component" value="Chromosome 7"/>
</dbReference>
<proteinExistence type="predicted"/>
<evidence type="ECO:0000313" key="2">
    <source>
        <dbReference type="Proteomes" id="UP000824120"/>
    </source>
</evidence>
<keyword evidence="2" id="KW-1185">Reference proteome</keyword>
<dbReference type="AlphaFoldDB" id="A0A9J5Y3Q5"/>
<name>A0A9J5Y3Q5_SOLCO</name>